<comment type="caution">
    <text evidence="3">The sequence shown here is derived from an EMBL/GenBank/DDBJ whole genome shotgun (WGS) entry which is preliminary data.</text>
</comment>
<reference evidence="3 4" key="1">
    <citation type="submission" date="2024-04" db="EMBL/GenBank/DDBJ databases">
        <title>Tritrichomonas musculus Genome.</title>
        <authorList>
            <person name="Alves-Ferreira E."/>
            <person name="Grigg M."/>
            <person name="Lorenzi H."/>
            <person name="Galac M."/>
        </authorList>
    </citation>
    <scope>NUCLEOTIDE SEQUENCE [LARGE SCALE GENOMIC DNA]</scope>
    <source>
        <strain evidence="3 4">EAF2021</strain>
    </source>
</reference>
<evidence type="ECO:0000259" key="2">
    <source>
        <dbReference type="Pfam" id="PF01841"/>
    </source>
</evidence>
<evidence type="ECO:0000313" key="3">
    <source>
        <dbReference type="EMBL" id="KAK8899243.1"/>
    </source>
</evidence>
<dbReference type="Proteomes" id="UP001470230">
    <property type="component" value="Unassembled WGS sequence"/>
</dbReference>
<dbReference type="PANTHER" id="PTHR46333:SF2">
    <property type="entry name" value="CYTOKINESIS PROTEIN 3"/>
    <property type="match status" value="1"/>
</dbReference>
<protein>
    <recommendedName>
        <fullName evidence="2">Transglutaminase-like domain-containing protein</fullName>
    </recommendedName>
</protein>
<dbReference type="Pfam" id="PF01841">
    <property type="entry name" value="Transglut_core"/>
    <property type="match status" value="1"/>
</dbReference>
<dbReference type="InterPro" id="IPR038765">
    <property type="entry name" value="Papain-like_cys_pep_sf"/>
</dbReference>
<feature type="domain" description="Transglutaminase-like" evidence="2">
    <location>
        <begin position="75"/>
        <end position="148"/>
    </location>
</feature>
<feature type="compositionally biased region" description="Polar residues" evidence="1">
    <location>
        <begin position="731"/>
        <end position="745"/>
    </location>
</feature>
<evidence type="ECO:0000256" key="1">
    <source>
        <dbReference type="SAM" id="MobiDB-lite"/>
    </source>
</evidence>
<name>A0ABR2L7D6_9EUKA</name>
<keyword evidence="4" id="KW-1185">Reference proteome</keyword>
<sequence length="1265" mass="145707">MINEKNSHLYLRWLVKVSEDSAIRYDEIPKQFLDFYSGPGITQALNLSVKIPEANWSKVEKYIDENLNSFEDFDNLAQGIQNNFQEDIDKLYASYYFVTHYIQYDYPRSISDDRKALSIEKIFNDKKGICADYSKFLRELAKRSGVTSKRMRILPFTNSSKAAGWSSYNPPSQPDFHHEAVYIDIGGEKFVSEPTWGSGSTDENNVFKFNYKKTNFLIPYFTSLLSHYPEKILDESLNHPFTWEQFIALNEPNVGKELSYESNPFQFISVDDGFYEMQFSFLQPCESIWAQIYILEGNTWMLEDNKFVTFVCLRKDLPNHISSFSSELRCRYKMTACFPEIGTYHVKVNVGTDQLFHVYFKVNGKYEKLNGIAGTNKEKYGFMPIVPLEGLSKVTKGYARIRFAIKYNRSSLLIKLFKVKNGKFERESNEYFDDHSHYFTVNLPFEEKDKSNDLNEYLVEDWVLVEFPENGRWEVSIYFANDEGSYTYGVSYFFDVTGLATHINLSIFDLPKSRTFAPMKKETLDDIRVEPSTQSVILDDYDFYFHVFSEKEVKAYFTLDEDNSTVWPSILSEKSTEKKNIKDREFSVTFPKSGTYKLEIWVDNVHFASQNYYVIEYEQQDESPEEKELMQNFRNTLEGKTDYNKDIPISIRKNVEQMLKDSGYNLKVEPKGSESDQNQSNSQSSDKPNKIARAQSKIDLDRNSNKSRNPNQQSPSHSPRPKSHVIDINKYKQSPDSSKNNLISKNDQKAPETKEFKNISTPNQSTVEFLSNPVFEEGYLASFREHAENLTPSEASQYFESIFGHFSEDDYVDDQTARAILRSTRSVIKDDQIYQVFKKSAFSKLPYGRFSHHLYPILRDLIFEHPDIFGADPEVTTSNLVRSFLDDPKKGLSITASAAEMYVKDEDDSLLPVLDVLKSGEVMDCVKSDRKLLDSFLSVIVYLCQNSAAYKDGNCVDWFLNVSDVILSKSSNKRSLRQIYVTLNYLRDCTEDERQGDLNLPIEKMIGHLTTETAQGPILSLLVDRAQTRPSDLNDKRLISSLFKTAETGNLKATLVLMQLSTNESFVKTVFGTGSWLLKGLPTVTDTVRLFLVLFEHEVFRDEMIVGNDHFIPFLNFIIQGMNSSGAVSLVSRILKRVPIDPLFVSQLDRQGLVSSFIETAKRTDDVSRISSYSLLIFLNEIGQHGYLEQYLTTADFVADETKKRQGGLDEVASFVAVTLARYESCRQRFVELDLDAFFRSKVNDKSSKRMAKNAEKFLSIIEEE</sequence>
<evidence type="ECO:0000313" key="4">
    <source>
        <dbReference type="Proteomes" id="UP001470230"/>
    </source>
</evidence>
<dbReference type="SUPFAM" id="SSF54001">
    <property type="entry name" value="Cysteine proteinases"/>
    <property type="match status" value="1"/>
</dbReference>
<dbReference type="EMBL" id="JAPFFF010000001">
    <property type="protein sequence ID" value="KAK8899243.1"/>
    <property type="molecule type" value="Genomic_DNA"/>
</dbReference>
<dbReference type="Gene3D" id="3.10.620.30">
    <property type="match status" value="1"/>
</dbReference>
<dbReference type="InterPro" id="IPR052557">
    <property type="entry name" value="CAP/Cytokinesis_protein"/>
</dbReference>
<feature type="compositionally biased region" description="Low complexity" evidence="1">
    <location>
        <begin position="675"/>
        <end position="686"/>
    </location>
</feature>
<organism evidence="3 4">
    <name type="scientific">Tritrichomonas musculus</name>
    <dbReference type="NCBI Taxonomy" id="1915356"/>
    <lineage>
        <taxon>Eukaryota</taxon>
        <taxon>Metamonada</taxon>
        <taxon>Parabasalia</taxon>
        <taxon>Tritrichomonadida</taxon>
        <taxon>Tritrichomonadidae</taxon>
        <taxon>Tritrichomonas</taxon>
    </lineage>
</organism>
<proteinExistence type="predicted"/>
<feature type="compositionally biased region" description="Polar residues" evidence="1">
    <location>
        <begin position="706"/>
        <end position="717"/>
    </location>
</feature>
<gene>
    <name evidence="3" type="ORF">M9Y10_001554</name>
</gene>
<dbReference type="InterPro" id="IPR002931">
    <property type="entry name" value="Transglutaminase-like"/>
</dbReference>
<feature type="region of interest" description="Disordered" evidence="1">
    <location>
        <begin position="666"/>
        <end position="754"/>
    </location>
</feature>
<accession>A0ABR2L7D6</accession>
<dbReference type="PANTHER" id="PTHR46333">
    <property type="entry name" value="CYTOKINESIS PROTEIN 3"/>
    <property type="match status" value="1"/>
</dbReference>